<dbReference type="FunFam" id="3.30.2410.10:FF:000003">
    <property type="entry name" value="probable E3 ubiquitin-protein ligase HERC4 isoform X1"/>
    <property type="match status" value="1"/>
</dbReference>
<comment type="caution">
    <text evidence="8">The sequence shown here is derived from an EMBL/GenBank/DDBJ whole genome shotgun (WGS) entry which is preliminary data.</text>
</comment>
<dbReference type="InterPro" id="IPR044611">
    <property type="entry name" value="E3A/B/C-like"/>
</dbReference>
<keyword evidence="4 5" id="KW-0833">Ubl conjugation pathway</keyword>
<evidence type="ECO:0000256" key="1">
    <source>
        <dbReference type="ARBA" id="ARBA00000885"/>
    </source>
</evidence>
<reference evidence="8 9" key="1">
    <citation type="submission" date="2017-08" db="EMBL/GenBank/DDBJ databases">
        <title>Acidophilic green algal genome provides insights into adaptation to an acidic environment.</title>
        <authorList>
            <person name="Hirooka S."/>
            <person name="Hirose Y."/>
            <person name="Kanesaki Y."/>
            <person name="Higuchi S."/>
            <person name="Fujiwara T."/>
            <person name="Onuma R."/>
            <person name="Era A."/>
            <person name="Ohbayashi R."/>
            <person name="Uzuka A."/>
            <person name="Nozaki H."/>
            <person name="Yoshikawa H."/>
            <person name="Miyagishima S.Y."/>
        </authorList>
    </citation>
    <scope>NUCLEOTIDE SEQUENCE [LARGE SCALE GENOMIC DNA]</scope>
    <source>
        <strain evidence="8 9">NIES-2499</strain>
    </source>
</reference>
<feature type="compositionally biased region" description="Low complexity" evidence="6">
    <location>
        <begin position="202"/>
        <end position="218"/>
    </location>
</feature>
<evidence type="ECO:0000259" key="7">
    <source>
        <dbReference type="PROSITE" id="PS50237"/>
    </source>
</evidence>
<evidence type="ECO:0000313" key="8">
    <source>
        <dbReference type="EMBL" id="GAX73417.1"/>
    </source>
</evidence>
<dbReference type="PANTHER" id="PTHR45700:SF8">
    <property type="entry name" value="HECT-TYPE E3 UBIQUITIN TRANSFERASE"/>
    <property type="match status" value="1"/>
</dbReference>
<feature type="active site" description="Glycyl thioester intermediate" evidence="5">
    <location>
        <position position="876"/>
    </location>
</feature>
<evidence type="ECO:0000313" key="9">
    <source>
        <dbReference type="Proteomes" id="UP000232323"/>
    </source>
</evidence>
<feature type="compositionally biased region" description="Polar residues" evidence="6">
    <location>
        <begin position="246"/>
        <end position="259"/>
    </location>
</feature>
<dbReference type="GO" id="GO:0061630">
    <property type="term" value="F:ubiquitin protein ligase activity"/>
    <property type="evidence" value="ECO:0007669"/>
    <property type="project" value="UniProtKB-EC"/>
</dbReference>
<evidence type="ECO:0000256" key="5">
    <source>
        <dbReference type="PROSITE-ProRule" id="PRU00104"/>
    </source>
</evidence>
<accession>A0A250WRE5</accession>
<feature type="compositionally biased region" description="Low complexity" evidence="6">
    <location>
        <begin position="109"/>
        <end position="122"/>
    </location>
</feature>
<dbReference type="EC" id="2.3.2.26" evidence="2"/>
<feature type="domain" description="HECT" evidence="7">
    <location>
        <begin position="579"/>
        <end position="908"/>
    </location>
</feature>
<organism evidence="8 9">
    <name type="scientific">Chlamydomonas eustigma</name>
    <dbReference type="NCBI Taxonomy" id="1157962"/>
    <lineage>
        <taxon>Eukaryota</taxon>
        <taxon>Viridiplantae</taxon>
        <taxon>Chlorophyta</taxon>
        <taxon>core chlorophytes</taxon>
        <taxon>Chlorophyceae</taxon>
        <taxon>CS clade</taxon>
        <taxon>Chlamydomonadales</taxon>
        <taxon>Chlamydomonadaceae</taxon>
        <taxon>Chlamydomonas</taxon>
    </lineage>
</organism>
<dbReference type="EMBL" id="BEGY01000003">
    <property type="protein sequence ID" value="GAX73417.1"/>
    <property type="molecule type" value="Genomic_DNA"/>
</dbReference>
<dbReference type="PANTHER" id="PTHR45700">
    <property type="entry name" value="UBIQUITIN-PROTEIN LIGASE E3C"/>
    <property type="match status" value="1"/>
</dbReference>
<dbReference type="SMART" id="SM00119">
    <property type="entry name" value="HECTc"/>
    <property type="match status" value="1"/>
</dbReference>
<dbReference type="AlphaFoldDB" id="A0A250WRE5"/>
<keyword evidence="9" id="KW-1185">Reference proteome</keyword>
<sequence>MQHETFISKQHGTSAIPPADLETLQAAFFSQVKSLHVDLCAQGMDSNEAAAAALKIAAGVAKMPTFLRDVQQKITEARAMQKHAQHLFSEQQARLSDPKHTPDHEEGGAFRQAHQASQRAQQALGHAAHSVFLFFSSPESLHVAFWLPSAQNVQSTAATLSLALKTEESGGSPEGQVDDIGRGHDRGSSNAAPAAPPGTMKDSGAGPASSDSAAAADGRPIVCAEPGDISSKVSSSKEDNKEHAQSDASMMSRQGSLINSGEAAGSGRDAASAIRAARAVEQQQQHQVCTGAPASPLAAAAAAAAPVSTPCSVSSGLEEETWQLQRLDLQAVREVYKDILSGGESLLLAALKRGAEQLLETLGGASSPAASVPGLLRQLSIALACPLLEDMDHASLVEGICSLLVGLGGAMQQRIVTVLAGYNKEERQRLVVILQQYITLTLYQQQAITRGVEEATRVLGVVNRANDASLAPLPFSEFYNDAVNNEDFNIKEDFRRWKAPFQRDFSFCTCPYVYDPSSKARVLQMENQMAQFNELQGALFRGLLSGSDPMDMCPFLVLKVRRGAHLVQDTLIQINRAKEQEALRKPLKVKFLGEEGIDEGGVQKEFFQLLVRELFNPDYGMFTYDERTHLNWFRPSDMELDLEFELVGILIGLAIYNSHILEFQFPQVLYKRLMGHVPVMVDLAELHPDVHASMSKMLEYDSDTIDALSLTFQVDMEIGFGELASVDLVPGGSEIPVTIANRNEYVVAYTRHLLETSIDRQFTHFRSGFLRLCSGTALSWFRPEELEMLVCGGRELDLEALEGATLYDDGYNSGCEVVTWFWEVAHSLDEGRKKRLLFFVTGSDRVPIKGLAHLNPPFVISRMGGDEDRLPTAHTCFNHLLLPQYSGKEILRMRLKCALDNAEGFGLM</sequence>
<dbReference type="Proteomes" id="UP000232323">
    <property type="component" value="Unassembled WGS sequence"/>
</dbReference>
<dbReference type="Gene3D" id="3.30.2160.10">
    <property type="entry name" value="Hect, E3 ligase catalytic domain"/>
    <property type="match status" value="1"/>
</dbReference>
<keyword evidence="3" id="KW-0808">Transferase</keyword>
<dbReference type="InterPro" id="IPR035983">
    <property type="entry name" value="Hect_E3_ubiquitin_ligase"/>
</dbReference>
<evidence type="ECO:0000256" key="2">
    <source>
        <dbReference type="ARBA" id="ARBA00012485"/>
    </source>
</evidence>
<dbReference type="Gene3D" id="3.30.2410.10">
    <property type="entry name" value="Hect, E3 ligase catalytic domain"/>
    <property type="match status" value="1"/>
</dbReference>
<evidence type="ECO:0000256" key="6">
    <source>
        <dbReference type="SAM" id="MobiDB-lite"/>
    </source>
</evidence>
<feature type="region of interest" description="Disordered" evidence="6">
    <location>
        <begin position="83"/>
        <end position="122"/>
    </location>
</feature>
<feature type="region of interest" description="Disordered" evidence="6">
    <location>
        <begin position="165"/>
        <end position="278"/>
    </location>
</feature>
<proteinExistence type="predicted"/>
<name>A0A250WRE5_9CHLO</name>
<dbReference type="Gene3D" id="3.90.1750.10">
    <property type="entry name" value="Hect, E3 ligase catalytic domains"/>
    <property type="match status" value="1"/>
</dbReference>
<feature type="compositionally biased region" description="Basic and acidic residues" evidence="6">
    <location>
        <begin position="96"/>
        <end position="108"/>
    </location>
</feature>
<evidence type="ECO:0000256" key="4">
    <source>
        <dbReference type="ARBA" id="ARBA00022786"/>
    </source>
</evidence>
<protein>
    <recommendedName>
        <fullName evidence="2">HECT-type E3 ubiquitin transferase</fullName>
        <ecNumber evidence="2">2.3.2.26</ecNumber>
    </recommendedName>
</protein>
<dbReference type="Pfam" id="PF00632">
    <property type="entry name" value="HECT"/>
    <property type="match status" value="1"/>
</dbReference>
<dbReference type="CDD" id="cd00078">
    <property type="entry name" value="HECTc"/>
    <property type="match status" value="1"/>
</dbReference>
<evidence type="ECO:0000256" key="3">
    <source>
        <dbReference type="ARBA" id="ARBA00022679"/>
    </source>
</evidence>
<dbReference type="STRING" id="1157962.A0A250WRE5"/>
<dbReference type="InterPro" id="IPR000569">
    <property type="entry name" value="HECT_dom"/>
</dbReference>
<dbReference type="OrthoDB" id="8068875at2759"/>
<gene>
    <name evidence="8" type="ORF">CEUSTIGMA_g869.t1</name>
</gene>
<dbReference type="SUPFAM" id="SSF56204">
    <property type="entry name" value="Hect, E3 ligase catalytic domain"/>
    <property type="match status" value="1"/>
</dbReference>
<dbReference type="PROSITE" id="PS50237">
    <property type="entry name" value="HECT"/>
    <property type="match status" value="1"/>
</dbReference>
<feature type="compositionally biased region" description="Basic and acidic residues" evidence="6">
    <location>
        <begin position="235"/>
        <end position="245"/>
    </location>
</feature>
<comment type="catalytic activity">
    <reaction evidence="1">
        <text>S-ubiquitinyl-[E2 ubiquitin-conjugating enzyme]-L-cysteine + [acceptor protein]-L-lysine = [E2 ubiquitin-conjugating enzyme]-L-cysteine + N(6)-ubiquitinyl-[acceptor protein]-L-lysine.</text>
        <dbReference type="EC" id="2.3.2.26"/>
    </reaction>
</comment>
<feature type="compositionally biased region" description="Low complexity" evidence="6">
    <location>
        <begin position="260"/>
        <end position="278"/>
    </location>
</feature>
<dbReference type="GO" id="GO:0000209">
    <property type="term" value="P:protein polyubiquitination"/>
    <property type="evidence" value="ECO:0007669"/>
    <property type="project" value="InterPro"/>
</dbReference>